<keyword evidence="7" id="KW-0539">Nucleus</keyword>
<dbReference type="GO" id="GO:0004864">
    <property type="term" value="F:protein phosphatase inhibitor activity"/>
    <property type="evidence" value="ECO:0007669"/>
    <property type="project" value="UniProtKB-KW"/>
</dbReference>
<dbReference type="Gene3D" id="3.30.530.20">
    <property type="match status" value="1"/>
</dbReference>
<dbReference type="GO" id="GO:0038023">
    <property type="term" value="F:signaling receptor activity"/>
    <property type="evidence" value="ECO:0007669"/>
    <property type="project" value="TreeGrafter"/>
</dbReference>
<dbReference type="InterPro" id="IPR050279">
    <property type="entry name" value="Plant_def-hormone_signal"/>
</dbReference>
<evidence type="ECO:0000256" key="3">
    <source>
        <dbReference type="ARBA" id="ARBA00008594"/>
    </source>
</evidence>
<comment type="subcellular location">
    <subcellularLocation>
        <location evidence="2">Cytoplasm</location>
    </subcellularLocation>
    <subcellularLocation>
        <location evidence="1">Nucleus</location>
    </subcellularLocation>
</comment>
<gene>
    <name evidence="9" type="ORF">SAY86_012653</name>
</gene>
<evidence type="ECO:0000256" key="4">
    <source>
        <dbReference type="ARBA" id="ARBA00022490"/>
    </source>
</evidence>
<dbReference type="PANTHER" id="PTHR31213">
    <property type="entry name" value="OS08G0374000 PROTEIN-RELATED"/>
    <property type="match status" value="1"/>
</dbReference>
<comment type="similarity">
    <text evidence="3">Belongs to the PYR/PYL/RCAR abscisic acid intracellular receptor family.</text>
</comment>
<keyword evidence="4" id="KW-0963">Cytoplasm</keyword>
<evidence type="ECO:0000313" key="10">
    <source>
        <dbReference type="Proteomes" id="UP001346149"/>
    </source>
</evidence>
<dbReference type="GO" id="GO:0010427">
    <property type="term" value="F:abscisic acid binding"/>
    <property type="evidence" value="ECO:0007669"/>
    <property type="project" value="TreeGrafter"/>
</dbReference>
<dbReference type="SUPFAM" id="SSF55961">
    <property type="entry name" value="Bet v1-like"/>
    <property type="match status" value="1"/>
</dbReference>
<dbReference type="GO" id="GO:0009738">
    <property type="term" value="P:abscisic acid-activated signaling pathway"/>
    <property type="evidence" value="ECO:0007669"/>
    <property type="project" value="UniProtKB-KW"/>
</dbReference>
<evidence type="ECO:0000256" key="7">
    <source>
        <dbReference type="ARBA" id="ARBA00023242"/>
    </source>
</evidence>
<dbReference type="InterPro" id="IPR023393">
    <property type="entry name" value="START-like_dom_sf"/>
</dbReference>
<name>A0AAN7R7E9_TRANT</name>
<accession>A0AAN7R7E9</accession>
<evidence type="ECO:0000256" key="5">
    <source>
        <dbReference type="ARBA" id="ARBA00022682"/>
    </source>
</evidence>
<protein>
    <submittedName>
        <fullName evidence="9">Uncharacterized protein</fullName>
    </submittedName>
</protein>
<evidence type="ECO:0000256" key="8">
    <source>
        <dbReference type="ARBA" id="ARBA00023272"/>
    </source>
</evidence>
<keyword evidence="6" id="KW-0675">Receptor</keyword>
<evidence type="ECO:0000256" key="6">
    <source>
        <dbReference type="ARBA" id="ARBA00023170"/>
    </source>
</evidence>
<dbReference type="EMBL" id="JAXQNO010000007">
    <property type="protein sequence ID" value="KAK4794659.1"/>
    <property type="molecule type" value="Genomic_DNA"/>
</dbReference>
<comment type="caution">
    <text evidence="9">The sequence shown here is derived from an EMBL/GenBank/DDBJ whole genome shotgun (WGS) entry which is preliminary data.</text>
</comment>
<dbReference type="PANTHER" id="PTHR31213:SF4">
    <property type="entry name" value="ABSCISIC ACID RECEPTOR PYL8"/>
    <property type="match status" value="1"/>
</dbReference>
<dbReference type="InterPro" id="IPR019587">
    <property type="entry name" value="Polyketide_cyclase/dehydratase"/>
</dbReference>
<dbReference type="Pfam" id="PF10604">
    <property type="entry name" value="Polyketide_cyc2"/>
    <property type="match status" value="1"/>
</dbReference>
<proteinExistence type="inferred from homology"/>
<dbReference type="GO" id="GO:0005634">
    <property type="term" value="C:nucleus"/>
    <property type="evidence" value="ECO:0007669"/>
    <property type="project" value="UniProtKB-SubCell"/>
</dbReference>
<dbReference type="GO" id="GO:0005737">
    <property type="term" value="C:cytoplasm"/>
    <property type="evidence" value="ECO:0007669"/>
    <property type="project" value="UniProtKB-SubCell"/>
</dbReference>
<dbReference type="Proteomes" id="UP001346149">
    <property type="component" value="Unassembled WGS sequence"/>
</dbReference>
<evidence type="ECO:0000256" key="1">
    <source>
        <dbReference type="ARBA" id="ARBA00004123"/>
    </source>
</evidence>
<evidence type="ECO:0000256" key="2">
    <source>
        <dbReference type="ARBA" id="ARBA00004496"/>
    </source>
</evidence>
<evidence type="ECO:0000313" key="9">
    <source>
        <dbReference type="EMBL" id="KAK4794659.1"/>
    </source>
</evidence>
<dbReference type="AlphaFoldDB" id="A0AAN7R7E9"/>
<keyword evidence="5" id="KW-0938">Abscisic acid signaling pathway</keyword>
<sequence>MPSPMENGERRSACTLMVEQYIAQYHRHQTSANQCTSILIRHIRAPVHMVWSLVRRFDQPHRYKPFICGCVVSGGLRIGTLRVVNVVTGLPATTSTERLELLDDQEHILRIKIIGGDHRLRNYSSIVTVHSEVVGGRLGTVVLESFVVDVPEGNTEEETCFFVEVFIKFNLAGLADITERMAVRERTAPRNHV</sequence>
<keyword evidence="10" id="KW-1185">Reference proteome</keyword>
<reference evidence="9 10" key="1">
    <citation type="journal article" date="2023" name="Hortic Res">
        <title>Pangenome of water caltrop reveals structural variations and asymmetric subgenome divergence after allopolyploidization.</title>
        <authorList>
            <person name="Zhang X."/>
            <person name="Chen Y."/>
            <person name="Wang L."/>
            <person name="Yuan Y."/>
            <person name="Fang M."/>
            <person name="Shi L."/>
            <person name="Lu R."/>
            <person name="Comes H.P."/>
            <person name="Ma Y."/>
            <person name="Chen Y."/>
            <person name="Huang G."/>
            <person name="Zhou Y."/>
            <person name="Zheng Z."/>
            <person name="Qiu Y."/>
        </authorList>
    </citation>
    <scope>NUCLEOTIDE SEQUENCE [LARGE SCALE GENOMIC DNA]</scope>
    <source>
        <strain evidence="9">F231</strain>
    </source>
</reference>
<dbReference type="CDD" id="cd07821">
    <property type="entry name" value="PYR_PYL_RCAR_like"/>
    <property type="match status" value="1"/>
</dbReference>
<keyword evidence="8" id="KW-0650">Protein phosphatase inhibitor</keyword>
<organism evidence="9 10">
    <name type="scientific">Trapa natans</name>
    <name type="common">Water chestnut</name>
    <dbReference type="NCBI Taxonomy" id="22666"/>
    <lineage>
        <taxon>Eukaryota</taxon>
        <taxon>Viridiplantae</taxon>
        <taxon>Streptophyta</taxon>
        <taxon>Embryophyta</taxon>
        <taxon>Tracheophyta</taxon>
        <taxon>Spermatophyta</taxon>
        <taxon>Magnoliopsida</taxon>
        <taxon>eudicotyledons</taxon>
        <taxon>Gunneridae</taxon>
        <taxon>Pentapetalae</taxon>
        <taxon>rosids</taxon>
        <taxon>malvids</taxon>
        <taxon>Myrtales</taxon>
        <taxon>Lythraceae</taxon>
        <taxon>Trapa</taxon>
    </lineage>
</organism>